<evidence type="ECO:0000313" key="1">
    <source>
        <dbReference type="EMBL" id="PWK78443.1"/>
    </source>
</evidence>
<dbReference type="SUPFAM" id="SSF49299">
    <property type="entry name" value="PKD domain"/>
    <property type="match status" value="1"/>
</dbReference>
<dbReference type="EMBL" id="QGHA01000003">
    <property type="protein sequence ID" value="PWK78443.1"/>
    <property type="molecule type" value="Genomic_DNA"/>
</dbReference>
<evidence type="ECO:0000313" key="2">
    <source>
        <dbReference type="Proteomes" id="UP000245678"/>
    </source>
</evidence>
<dbReference type="CDD" id="cd00146">
    <property type="entry name" value="PKD"/>
    <property type="match status" value="1"/>
</dbReference>
<accession>A0A316HE47</accession>
<dbReference type="RefSeq" id="WP_109607976.1">
    <property type="nucleotide sequence ID" value="NZ_QGHA01000003.1"/>
</dbReference>
<dbReference type="Proteomes" id="UP000245678">
    <property type="component" value="Unassembled WGS sequence"/>
</dbReference>
<proteinExistence type="predicted"/>
<sequence>MKINIKAIAIIIIAAVIGYSSCKKPEYSFGQLTSPSDLKLTLVVDSADAANPAGMGSGKVKITLASNNTITYRVDLGDGRTQVMGAGTTTVKYNNPGTNDYTITVNAVGTGGSTSTISKKVTVFVAFVIPADILNNLTGGSSKVWVTDRTNPGHVGVGPADGFTPSYYAAAPNERAECLYDDEITFIKNANNTVSMSINNKGQSFFIAAASTFYGKSGGDNCYDIDVSGVRNLSFMNATSGSNSSNSTGYQFLVPGNGLINFGTGGNTYEILSLTSTQITLRNIGIDGLAWYQKLKVKP</sequence>
<name>A0A316HE47_9SPHI</name>
<gene>
    <name evidence="1" type="ORF">LX99_02287</name>
</gene>
<dbReference type="Gene3D" id="2.60.40.10">
    <property type="entry name" value="Immunoglobulins"/>
    <property type="match status" value="1"/>
</dbReference>
<comment type="caution">
    <text evidence="1">The sequence shown here is derived from an EMBL/GenBank/DDBJ whole genome shotgun (WGS) entry which is preliminary data.</text>
</comment>
<dbReference type="InterPro" id="IPR013783">
    <property type="entry name" value="Ig-like_fold"/>
</dbReference>
<protein>
    <submittedName>
        <fullName evidence="1">Uncharacterized protein</fullName>
    </submittedName>
</protein>
<dbReference type="AlphaFoldDB" id="A0A316HE47"/>
<organism evidence="1 2">
    <name type="scientific">Mucilaginibacter oryzae</name>
    <dbReference type="NCBI Taxonomy" id="468058"/>
    <lineage>
        <taxon>Bacteria</taxon>
        <taxon>Pseudomonadati</taxon>
        <taxon>Bacteroidota</taxon>
        <taxon>Sphingobacteriia</taxon>
        <taxon>Sphingobacteriales</taxon>
        <taxon>Sphingobacteriaceae</taxon>
        <taxon>Mucilaginibacter</taxon>
    </lineage>
</organism>
<keyword evidence="2" id="KW-1185">Reference proteome</keyword>
<dbReference type="InterPro" id="IPR035986">
    <property type="entry name" value="PKD_dom_sf"/>
</dbReference>
<reference evidence="1 2" key="1">
    <citation type="submission" date="2018-05" db="EMBL/GenBank/DDBJ databases">
        <title>Genomic Encyclopedia of Archaeal and Bacterial Type Strains, Phase II (KMG-II): from individual species to whole genera.</title>
        <authorList>
            <person name="Goeker M."/>
        </authorList>
    </citation>
    <scope>NUCLEOTIDE SEQUENCE [LARGE SCALE GENOMIC DNA]</scope>
    <source>
        <strain evidence="1 2">DSM 19975</strain>
    </source>
</reference>